<dbReference type="Pfam" id="PF01933">
    <property type="entry name" value="CofD"/>
    <property type="match status" value="1"/>
</dbReference>
<organism evidence="3 4">
    <name type="scientific">Facklamia lactis</name>
    <dbReference type="NCBI Taxonomy" id="2749967"/>
    <lineage>
        <taxon>Bacteria</taxon>
        <taxon>Bacillati</taxon>
        <taxon>Bacillota</taxon>
        <taxon>Bacilli</taxon>
        <taxon>Lactobacillales</taxon>
        <taxon>Aerococcaceae</taxon>
        <taxon>Facklamia</taxon>
    </lineage>
</organism>
<dbReference type="PANTHER" id="PTHR30135">
    <property type="entry name" value="UNCHARACTERIZED PROTEIN YVCK-RELATED"/>
    <property type="match status" value="1"/>
</dbReference>
<evidence type="ECO:0000256" key="2">
    <source>
        <dbReference type="HAMAP-Rule" id="MF_00973"/>
    </source>
</evidence>
<gene>
    <name evidence="3" type="ORF">HZY91_06305</name>
</gene>
<comment type="function">
    <text evidence="2">Required for morphogenesis under gluconeogenic growth conditions.</text>
</comment>
<dbReference type="RefSeq" id="WP_197115421.1">
    <property type="nucleotide sequence ID" value="NZ_JACBXQ010000003.1"/>
</dbReference>
<dbReference type="Proteomes" id="UP000721415">
    <property type="component" value="Unassembled WGS sequence"/>
</dbReference>
<proteinExistence type="inferred from homology"/>
<dbReference type="SUPFAM" id="SSF142338">
    <property type="entry name" value="CofD-like"/>
    <property type="match status" value="1"/>
</dbReference>
<keyword evidence="4" id="KW-1185">Reference proteome</keyword>
<dbReference type="HAMAP" id="MF_00973">
    <property type="entry name" value="Gluconeogen_factor"/>
    <property type="match status" value="1"/>
</dbReference>
<name>A0ABS0LT42_9LACT</name>
<dbReference type="InterPro" id="IPR010119">
    <property type="entry name" value="Gluconeogen_factor"/>
</dbReference>
<comment type="caution">
    <text evidence="3">The sequence shown here is derived from an EMBL/GenBank/DDBJ whole genome shotgun (WGS) entry which is preliminary data.</text>
</comment>
<accession>A0ABS0LT42</accession>
<evidence type="ECO:0000313" key="4">
    <source>
        <dbReference type="Proteomes" id="UP000721415"/>
    </source>
</evidence>
<dbReference type="InterPro" id="IPR002882">
    <property type="entry name" value="CofD"/>
</dbReference>
<protein>
    <recommendedName>
        <fullName evidence="2">Putative gluconeogenesis factor</fullName>
    </recommendedName>
</protein>
<dbReference type="CDD" id="cd07187">
    <property type="entry name" value="YvcK_like"/>
    <property type="match status" value="1"/>
</dbReference>
<comment type="similarity">
    <text evidence="2">Belongs to the gluconeogenesis factor family.</text>
</comment>
<comment type="subcellular location">
    <subcellularLocation>
        <location evidence="2">Cytoplasm</location>
    </subcellularLocation>
</comment>
<dbReference type="InterPro" id="IPR038136">
    <property type="entry name" value="CofD-like_dom_sf"/>
</dbReference>
<dbReference type="EMBL" id="JACBXQ010000003">
    <property type="protein sequence ID" value="MBG9986506.1"/>
    <property type="molecule type" value="Genomic_DNA"/>
</dbReference>
<reference evidence="3 4" key="1">
    <citation type="submission" date="2020-07" db="EMBL/GenBank/DDBJ databases">
        <title>Facklamia lactis sp. nov., isolated from raw milk.</title>
        <authorList>
            <person name="Doll E.V."/>
            <person name="Huptas C."/>
            <person name="Staib L."/>
            <person name="Wenning M."/>
            <person name="Scherer S."/>
        </authorList>
    </citation>
    <scope>NUCLEOTIDE SEQUENCE [LARGE SCALE GENOMIC DNA]</scope>
    <source>
        <strain evidence="3 4">DSM 111018</strain>
    </source>
</reference>
<dbReference type="NCBIfam" id="TIGR01826">
    <property type="entry name" value="CofD_related"/>
    <property type="match status" value="1"/>
</dbReference>
<sequence>MTHANKPRYKVAVIGGGTGLPVILRGLKNLDAHITAIVTVADDGGSSGVIRDYINVVPPGDIRNCMCALSEADSTLIDLFQYRFNTDDDFFSGHAIGNLLIAALKEMKGSLSESIEILSKYMHIKGDILPAAPEPLILNALFEDGTIAVGESKIALHRKKIQEVNVMTIEGENAIAAAPNVVNAIMEADLIVLGPGSLYTSILPNLMIKEIGEAVNSTQAHVVYICNIMTQLGETENFTDADHVEVLHNHLGGTFIDTVLVNTTEVPADYIINQPNEEYLLQVKHDFDGLRRQGCRVISSEFLSMKAGGAYHDTDKVVEELKHLLETAKLNIKNQNSWNKCPIS</sequence>
<evidence type="ECO:0000313" key="3">
    <source>
        <dbReference type="EMBL" id="MBG9986506.1"/>
    </source>
</evidence>
<keyword evidence="1 2" id="KW-0963">Cytoplasm</keyword>
<dbReference type="Gene3D" id="3.40.50.10680">
    <property type="entry name" value="CofD-like domains"/>
    <property type="match status" value="1"/>
</dbReference>
<evidence type="ECO:0000256" key="1">
    <source>
        <dbReference type="ARBA" id="ARBA00022490"/>
    </source>
</evidence>
<dbReference type="PANTHER" id="PTHR30135:SF3">
    <property type="entry name" value="GLUCONEOGENESIS FACTOR-RELATED"/>
    <property type="match status" value="1"/>
</dbReference>